<evidence type="ECO:0000256" key="1">
    <source>
        <dbReference type="ARBA" id="ARBA00022723"/>
    </source>
</evidence>
<dbReference type="InterPro" id="IPR000571">
    <property type="entry name" value="Znf_CCCH"/>
</dbReference>
<keyword evidence="2 4" id="KW-0863">Zinc-finger</keyword>
<reference evidence="7 8" key="1">
    <citation type="journal article" date="2011" name="Science">
        <title>The Selaginella genome identifies genetic changes associated with the evolution of vascular plants.</title>
        <authorList>
            <person name="Banks J.A."/>
            <person name="Nishiyama T."/>
            <person name="Hasebe M."/>
            <person name="Bowman J.L."/>
            <person name="Gribskov M."/>
            <person name="dePamphilis C."/>
            <person name="Albert V.A."/>
            <person name="Aono N."/>
            <person name="Aoyama T."/>
            <person name="Ambrose B.A."/>
            <person name="Ashton N.W."/>
            <person name="Axtell M.J."/>
            <person name="Barker E."/>
            <person name="Barker M.S."/>
            <person name="Bennetzen J.L."/>
            <person name="Bonawitz N.D."/>
            <person name="Chapple C."/>
            <person name="Cheng C."/>
            <person name="Correa L.G."/>
            <person name="Dacre M."/>
            <person name="DeBarry J."/>
            <person name="Dreyer I."/>
            <person name="Elias M."/>
            <person name="Engstrom E.M."/>
            <person name="Estelle M."/>
            <person name="Feng L."/>
            <person name="Finet C."/>
            <person name="Floyd S.K."/>
            <person name="Frommer W.B."/>
            <person name="Fujita T."/>
            <person name="Gramzow L."/>
            <person name="Gutensohn M."/>
            <person name="Harholt J."/>
            <person name="Hattori M."/>
            <person name="Heyl A."/>
            <person name="Hirai T."/>
            <person name="Hiwatashi Y."/>
            <person name="Ishikawa M."/>
            <person name="Iwata M."/>
            <person name="Karol K.G."/>
            <person name="Koehler B."/>
            <person name="Kolukisaoglu U."/>
            <person name="Kubo M."/>
            <person name="Kurata T."/>
            <person name="Lalonde S."/>
            <person name="Li K."/>
            <person name="Li Y."/>
            <person name="Litt A."/>
            <person name="Lyons E."/>
            <person name="Manning G."/>
            <person name="Maruyama T."/>
            <person name="Michael T.P."/>
            <person name="Mikami K."/>
            <person name="Miyazaki S."/>
            <person name="Morinaga S."/>
            <person name="Murata T."/>
            <person name="Mueller-Roeber B."/>
            <person name="Nelson D.R."/>
            <person name="Obara M."/>
            <person name="Oguri Y."/>
            <person name="Olmstead R.G."/>
            <person name="Onodera N."/>
            <person name="Petersen B.L."/>
            <person name="Pils B."/>
            <person name="Prigge M."/>
            <person name="Rensing S.A."/>
            <person name="Riano-Pachon D.M."/>
            <person name="Roberts A.W."/>
            <person name="Sato Y."/>
            <person name="Scheller H.V."/>
            <person name="Schulz B."/>
            <person name="Schulz C."/>
            <person name="Shakirov E.V."/>
            <person name="Shibagaki N."/>
            <person name="Shinohara N."/>
            <person name="Shippen D.E."/>
            <person name="Soerensen I."/>
            <person name="Sotooka R."/>
            <person name="Sugimoto N."/>
            <person name="Sugita M."/>
            <person name="Sumikawa N."/>
            <person name="Tanurdzic M."/>
            <person name="Theissen G."/>
            <person name="Ulvskov P."/>
            <person name="Wakazuki S."/>
            <person name="Weng J.K."/>
            <person name="Willats W.W."/>
            <person name="Wipf D."/>
            <person name="Wolf P.G."/>
            <person name="Yang L."/>
            <person name="Zimmer A.D."/>
            <person name="Zhu Q."/>
            <person name="Mitros T."/>
            <person name="Hellsten U."/>
            <person name="Loque D."/>
            <person name="Otillar R."/>
            <person name="Salamov A."/>
            <person name="Schmutz J."/>
            <person name="Shapiro H."/>
            <person name="Lindquist E."/>
            <person name="Lucas S."/>
            <person name="Rokhsar D."/>
            <person name="Grigoriev I.V."/>
        </authorList>
    </citation>
    <scope>NUCLEOTIDE SEQUENCE [LARGE SCALE GENOMIC DNA]</scope>
</reference>
<dbReference type="HOGENOM" id="CLU_925561_0_0_1"/>
<evidence type="ECO:0000313" key="7">
    <source>
        <dbReference type="EMBL" id="EFJ31299.1"/>
    </source>
</evidence>
<keyword evidence="1 4" id="KW-0479">Metal-binding</keyword>
<evidence type="ECO:0000256" key="3">
    <source>
        <dbReference type="ARBA" id="ARBA00022833"/>
    </source>
</evidence>
<evidence type="ECO:0000256" key="2">
    <source>
        <dbReference type="ARBA" id="ARBA00022771"/>
    </source>
</evidence>
<organism evidence="8">
    <name type="scientific">Selaginella moellendorffii</name>
    <name type="common">Spikemoss</name>
    <dbReference type="NCBI Taxonomy" id="88036"/>
    <lineage>
        <taxon>Eukaryota</taxon>
        <taxon>Viridiplantae</taxon>
        <taxon>Streptophyta</taxon>
        <taxon>Embryophyta</taxon>
        <taxon>Tracheophyta</taxon>
        <taxon>Lycopodiopsida</taxon>
        <taxon>Selaginellales</taxon>
        <taxon>Selaginellaceae</taxon>
        <taxon>Selaginella</taxon>
    </lineage>
</organism>
<evidence type="ECO:0000313" key="8">
    <source>
        <dbReference type="Proteomes" id="UP000001514"/>
    </source>
</evidence>
<dbReference type="GO" id="GO:0008270">
    <property type="term" value="F:zinc ion binding"/>
    <property type="evidence" value="ECO:0007669"/>
    <property type="project" value="UniProtKB-KW"/>
</dbReference>
<feature type="compositionally biased region" description="Low complexity" evidence="5">
    <location>
        <begin position="81"/>
        <end position="92"/>
    </location>
</feature>
<keyword evidence="3 4" id="KW-0862">Zinc</keyword>
<gene>
    <name evidence="7" type="ORF">SELMODRAFT_408900</name>
</gene>
<evidence type="ECO:0000259" key="6">
    <source>
        <dbReference type="PROSITE" id="PS50103"/>
    </source>
</evidence>
<evidence type="ECO:0000256" key="4">
    <source>
        <dbReference type="PROSITE-ProRule" id="PRU00723"/>
    </source>
</evidence>
<feature type="compositionally biased region" description="Basic and acidic residues" evidence="5">
    <location>
        <begin position="100"/>
        <end position="122"/>
    </location>
</feature>
<feature type="region of interest" description="Disordered" evidence="5">
    <location>
        <begin position="216"/>
        <end position="279"/>
    </location>
</feature>
<feature type="compositionally biased region" description="Basic and acidic residues" evidence="5">
    <location>
        <begin position="216"/>
        <end position="232"/>
    </location>
</feature>
<keyword evidence="8" id="KW-1185">Reference proteome</keyword>
<dbReference type="EMBL" id="GL377574">
    <property type="protein sequence ID" value="EFJ31299.1"/>
    <property type="molecule type" value="Genomic_DNA"/>
</dbReference>
<dbReference type="PANTHER" id="PTHR38160:SF1">
    <property type="entry name" value="ZINC FINGER CCCH DOMAIN-CONTAINING PROTEIN 40"/>
    <property type="match status" value="1"/>
</dbReference>
<dbReference type="FunCoup" id="D8RAB2">
    <property type="interactions" value="941"/>
</dbReference>
<dbReference type="KEGG" id="smo:SELMODRAFT_408900"/>
<feature type="domain" description="C3H1-type" evidence="6">
    <location>
        <begin position="7"/>
        <end position="33"/>
    </location>
</feature>
<dbReference type="PANTHER" id="PTHR38160">
    <property type="entry name" value="ZINC FINGER CCCH DOMAIN-CONTAINING PROTEIN 40"/>
    <property type="match status" value="1"/>
</dbReference>
<dbReference type="InterPro" id="IPR045868">
    <property type="entry name" value="Znf_C3H13/40"/>
</dbReference>
<dbReference type="Proteomes" id="UP000001514">
    <property type="component" value="Unassembled WGS sequence"/>
</dbReference>
<feature type="compositionally biased region" description="Polar residues" evidence="5">
    <location>
        <begin position="242"/>
        <end position="251"/>
    </location>
</feature>
<dbReference type="InParanoid" id="D8RAB2"/>
<accession>D8RAB2</accession>
<dbReference type="InterPro" id="IPR036855">
    <property type="entry name" value="Znf_CCCH_sf"/>
</dbReference>
<evidence type="ECO:0000256" key="5">
    <source>
        <dbReference type="SAM" id="MobiDB-lite"/>
    </source>
</evidence>
<dbReference type="PROSITE" id="PS50103">
    <property type="entry name" value="ZF_C3H1"/>
    <property type="match status" value="1"/>
</dbReference>
<dbReference type="SUPFAM" id="SSF90229">
    <property type="entry name" value="CCCH zinc finger"/>
    <property type="match status" value="1"/>
</dbReference>
<dbReference type="OMA" id="ESYSKNM"/>
<dbReference type="AlphaFoldDB" id="D8RAB2"/>
<dbReference type="Gramene" id="EFJ31299">
    <property type="protein sequence ID" value="EFJ31299"/>
    <property type="gene ID" value="SELMODRAFT_408900"/>
</dbReference>
<feature type="compositionally biased region" description="Basic and acidic residues" evidence="5">
    <location>
        <begin position="56"/>
        <end position="69"/>
    </location>
</feature>
<name>D8RAB2_SELML</name>
<dbReference type="Gene3D" id="4.10.1000.10">
    <property type="entry name" value="Zinc finger, CCCH-type"/>
    <property type="match status" value="1"/>
</dbReference>
<feature type="zinc finger region" description="C3H1-type" evidence="4">
    <location>
        <begin position="7"/>
        <end position="33"/>
    </location>
</feature>
<sequence length="279" mass="32228">MPDNRELYKTKLCNLFQRGNCHRQTCSFAHGEEELRRVPGRSGYYSRRSEDRFYNRRAYDRRGSYDRGGSRSRSPTRQRTSRSLSSPRSTGQKRSGSNLFHDRDRDGDGKRIKGDRVSELSEVRALGDGQSDGKEVQSNSLNEQLHDVGTDLDALDKQKAQLENAMQENSRMASRNAEAESKIGSLTFQVKSFERLRKSIVRVFRLREELKMAESRLDKEASELARSEDIRMFDPPYDGDYSNHSRWNRSNGDIPPPPPPPDKYRMNDIAPEPPHYDNH</sequence>
<feature type="region of interest" description="Disordered" evidence="5">
    <location>
        <begin position="56"/>
        <end position="139"/>
    </location>
</feature>
<protein>
    <recommendedName>
        <fullName evidence="6">C3H1-type domain-containing protein</fullName>
    </recommendedName>
</protein>
<proteinExistence type="predicted"/>